<feature type="domain" description="DNA mismatch repair protein S5" evidence="6">
    <location>
        <begin position="217"/>
        <end position="357"/>
    </location>
</feature>
<dbReference type="InterPro" id="IPR013507">
    <property type="entry name" value="DNA_mismatch_S5_2-like"/>
</dbReference>
<feature type="compositionally biased region" description="Acidic residues" evidence="4">
    <location>
        <begin position="505"/>
        <end position="522"/>
    </location>
</feature>
<feature type="compositionally biased region" description="Acidic residues" evidence="4">
    <location>
        <begin position="632"/>
        <end position="641"/>
    </location>
</feature>
<evidence type="ECO:0000256" key="4">
    <source>
        <dbReference type="SAM" id="MobiDB-lite"/>
    </source>
</evidence>
<comment type="similarity">
    <text evidence="1">Belongs to the DNA mismatch repair MutL/HexB family.</text>
</comment>
<dbReference type="SMART" id="SM01340">
    <property type="entry name" value="DNA_mis_repair"/>
    <property type="match status" value="1"/>
</dbReference>
<evidence type="ECO:0000256" key="2">
    <source>
        <dbReference type="ARBA" id="ARBA00022763"/>
    </source>
</evidence>
<keyword evidence="8" id="KW-1185">Reference proteome</keyword>
<dbReference type="SUPFAM" id="SSF55874">
    <property type="entry name" value="ATPase domain of HSP90 chaperone/DNA topoisomerase II/histidine kinase"/>
    <property type="match status" value="1"/>
</dbReference>
<dbReference type="Pfam" id="PF01119">
    <property type="entry name" value="DNA_mis_repair"/>
    <property type="match status" value="1"/>
</dbReference>
<dbReference type="EMBL" id="KL648734">
    <property type="protein sequence ID" value="KEY64508.1"/>
    <property type="molecule type" value="Genomic_DNA"/>
</dbReference>
<proteinExistence type="inferred from homology"/>
<dbReference type="InterPro" id="IPR014790">
    <property type="entry name" value="MutL_C"/>
</dbReference>
<feature type="region of interest" description="Disordered" evidence="4">
    <location>
        <begin position="474"/>
        <end position="663"/>
    </location>
</feature>
<dbReference type="SMART" id="SM00853">
    <property type="entry name" value="MutL_C"/>
    <property type="match status" value="1"/>
</dbReference>
<dbReference type="NCBIfam" id="TIGR00585">
    <property type="entry name" value="mutl"/>
    <property type="match status" value="1"/>
</dbReference>
<evidence type="ECO:0000313" key="8">
    <source>
        <dbReference type="Proteomes" id="UP000028045"/>
    </source>
</evidence>
<dbReference type="CDD" id="cd03484">
    <property type="entry name" value="MutL_Trans_hPMS_2_like"/>
    <property type="match status" value="1"/>
</dbReference>
<organism evidence="7 8">
    <name type="scientific">Stachybotrys chartarum (strain CBS 109288 / IBT 7711)</name>
    <name type="common">Toxic black mold</name>
    <name type="synonym">Stilbospora chartarum</name>
    <dbReference type="NCBI Taxonomy" id="1280523"/>
    <lineage>
        <taxon>Eukaryota</taxon>
        <taxon>Fungi</taxon>
        <taxon>Dikarya</taxon>
        <taxon>Ascomycota</taxon>
        <taxon>Pezizomycotina</taxon>
        <taxon>Sordariomycetes</taxon>
        <taxon>Hypocreomycetidae</taxon>
        <taxon>Hypocreales</taxon>
        <taxon>Stachybotryaceae</taxon>
        <taxon>Stachybotrys</taxon>
    </lineage>
</organism>
<dbReference type="Pfam" id="PF08676">
    <property type="entry name" value="MutL_C"/>
    <property type="match status" value="1"/>
</dbReference>
<dbReference type="GO" id="GO:0032389">
    <property type="term" value="C:MutLalpha complex"/>
    <property type="evidence" value="ECO:0007669"/>
    <property type="project" value="TreeGrafter"/>
</dbReference>
<evidence type="ECO:0000259" key="5">
    <source>
        <dbReference type="SMART" id="SM00853"/>
    </source>
</evidence>
<dbReference type="InterPro" id="IPR036890">
    <property type="entry name" value="HATPase_C_sf"/>
</dbReference>
<reference evidence="7 8" key="1">
    <citation type="journal article" date="2014" name="BMC Genomics">
        <title>Comparative genome sequencing reveals chemotype-specific gene clusters in the toxigenic black mold Stachybotrys.</title>
        <authorList>
            <person name="Semeiks J."/>
            <person name="Borek D."/>
            <person name="Otwinowski Z."/>
            <person name="Grishin N.V."/>
        </authorList>
    </citation>
    <scope>NUCLEOTIDE SEQUENCE [LARGE SCALE GENOMIC DNA]</scope>
    <source>
        <strain evidence="8">CBS 109288 / IBT 7711</strain>
    </source>
</reference>
<dbReference type="Pfam" id="PF13589">
    <property type="entry name" value="HATPase_c_3"/>
    <property type="match status" value="1"/>
</dbReference>
<dbReference type="SUPFAM" id="SSF54211">
    <property type="entry name" value="Ribosomal protein S5 domain 2-like"/>
    <property type="match status" value="1"/>
</dbReference>
<evidence type="ECO:0000256" key="3">
    <source>
        <dbReference type="ARBA" id="ARBA00070941"/>
    </source>
</evidence>
<dbReference type="SUPFAM" id="SSF118116">
    <property type="entry name" value="DNA mismatch repair protein MutL"/>
    <property type="match status" value="1"/>
</dbReference>
<feature type="compositionally biased region" description="Acidic residues" evidence="4">
    <location>
        <begin position="409"/>
        <end position="424"/>
    </location>
</feature>
<dbReference type="GO" id="GO:0030983">
    <property type="term" value="F:mismatched DNA binding"/>
    <property type="evidence" value="ECO:0007669"/>
    <property type="project" value="InterPro"/>
</dbReference>
<feature type="region of interest" description="Disordered" evidence="4">
    <location>
        <begin position="366"/>
        <end position="433"/>
    </location>
</feature>
<dbReference type="GO" id="GO:0005524">
    <property type="term" value="F:ATP binding"/>
    <property type="evidence" value="ECO:0007669"/>
    <property type="project" value="InterPro"/>
</dbReference>
<dbReference type="CDD" id="cd16926">
    <property type="entry name" value="HATPase_MutL-MLH-PMS-like"/>
    <property type="match status" value="1"/>
</dbReference>
<dbReference type="InterPro" id="IPR037198">
    <property type="entry name" value="MutL_C_sf"/>
</dbReference>
<dbReference type="InterPro" id="IPR042120">
    <property type="entry name" value="MutL_C_dimsub"/>
</dbReference>
<feature type="compositionally biased region" description="Low complexity" evidence="4">
    <location>
        <begin position="995"/>
        <end position="1011"/>
    </location>
</feature>
<dbReference type="PANTHER" id="PTHR10073">
    <property type="entry name" value="DNA MISMATCH REPAIR PROTEIN MLH, PMS, MUTL"/>
    <property type="match status" value="1"/>
</dbReference>
<evidence type="ECO:0000259" key="6">
    <source>
        <dbReference type="SMART" id="SM01340"/>
    </source>
</evidence>
<evidence type="ECO:0000313" key="7">
    <source>
        <dbReference type="EMBL" id="KEY64508.1"/>
    </source>
</evidence>
<protein>
    <recommendedName>
        <fullName evidence="3">DNA mismatch repair protein PMS1</fullName>
    </recommendedName>
</protein>
<dbReference type="Gene3D" id="3.30.1370.100">
    <property type="entry name" value="MutL, C-terminal domain, regulatory subdomain"/>
    <property type="match status" value="1"/>
</dbReference>
<dbReference type="InterPro" id="IPR038973">
    <property type="entry name" value="MutL/Mlh/Pms-like"/>
</dbReference>
<dbReference type="InterPro" id="IPR014721">
    <property type="entry name" value="Ribsml_uS5_D2-typ_fold_subgr"/>
</dbReference>
<accession>A0A084AGS9</accession>
<dbReference type="GO" id="GO:0140664">
    <property type="term" value="F:ATP-dependent DNA damage sensor activity"/>
    <property type="evidence" value="ECO:0007669"/>
    <property type="project" value="InterPro"/>
</dbReference>
<dbReference type="FunFam" id="3.30.1370.100:FF:000001">
    <property type="entry name" value="Mismatch repair endonuclease pms1, putative"/>
    <property type="match status" value="1"/>
</dbReference>
<keyword evidence="2" id="KW-0227">DNA damage</keyword>
<dbReference type="Gene3D" id="3.30.1540.20">
    <property type="entry name" value="MutL, C-terminal domain, dimerisation subdomain"/>
    <property type="match status" value="1"/>
</dbReference>
<dbReference type="Proteomes" id="UP000028045">
    <property type="component" value="Unassembled WGS sequence"/>
</dbReference>
<dbReference type="Gene3D" id="3.30.565.10">
    <property type="entry name" value="Histidine kinase-like ATPase, C-terminal domain"/>
    <property type="match status" value="1"/>
</dbReference>
<dbReference type="GO" id="GO:0016887">
    <property type="term" value="F:ATP hydrolysis activity"/>
    <property type="evidence" value="ECO:0007669"/>
    <property type="project" value="InterPro"/>
</dbReference>
<dbReference type="FunFam" id="3.30.230.10:FF:000120">
    <property type="entry name" value="Mismatch repair endonuclease PMS2"/>
    <property type="match status" value="1"/>
</dbReference>
<dbReference type="InterPro" id="IPR020568">
    <property type="entry name" value="Ribosomal_Su5_D2-typ_SF"/>
</dbReference>
<dbReference type="GO" id="GO:0000710">
    <property type="term" value="P:meiotic mismatch repair"/>
    <property type="evidence" value="ECO:0007669"/>
    <property type="project" value="UniProtKB-ARBA"/>
</dbReference>
<dbReference type="OrthoDB" id="10263226at2759"/>
<feature type="region of interest" description="Disordered" evidence="4">
    <location>
        <begin position="992"/>
        <end position="1011"/>
    </location>
</feature>
<feature type="domain" description="MutL C-terminal dimerisation" evidence="5">
    <location>
        <begin position="788"/>
        <end position="950"/>
    </location>
</feature>
<name>A0A084AGS9_STACB</name>
<gene>
    <name evidence="7" type="ORF">S7711_09633</name>
</gene>
<dbReference type="InterPro" id="IPR014762">
    <property type="entry name" value="DNA_mismatch_repair_CS"/>
</dbReference>
<dbReference type="FunFam" id="3.30.565.10:FF:000014">
    <property type="entry name" value="Mismatch repair endonuclease pms1, putative"/>
    <property type="match status" value="1"/>
</dbReference>
<evidence type="ECO:0000256" key="1">
    <source>
        <dbReference type="ARBA" id="ARBA00006082"/>
    </source>
</evidence>
<feature type="compositionally biased region" description="Low complexity" evidence="4">
    <location>
        <begin position="581"/>
        <end position="590"/>
    </location>
</feature>
<dbReference type="HOGENOM" id="CLU_004131_0_0_1"/>
<dbReference type="InterPro" id="IPR002099">
    <property type="entry name" value="MutL/Mlh/PMS"/>
</dbReference>
<dbReference type="Gene3D" id="3.30.230.10">
    <property type="match status" value="1"/>
</dbReference>
<dbReference type="PANTHER" id="PTHR10073:SF52">
    <property type="entry name" value="MISMATCH REPAIR ENDONUCLEASE PMS2"/>
    <property type="match status" value="1"/>
</dbReference>
<dbReference type="InterPro" id="IPR042121">
    <property type="entry name" value="MutL_C_regsub"/>
</dbReference>
<feature type="compositionally biased region" description="Low complexity" evidence="4">
    <location>
        <begin position="482"/>
        <end position="494"/>
    </location>
</feature>
<dbReference type="AlphaFoldDB" id="A0A084AGS9"/>
<sequence length="1011" mass="111659">MATIKQIDDRTVHQIQSGQVIVDLCSVVKELVENSVDAGATNIDVRFKNQGLDLIEVQDNGSGIAPANYASVALKHHTSKLSSYSDIASLQTFGFRGEALASLCALSTFSLVTCLAEEAPKGTRLSFEQSGKLKGTSVVAAQRGTTVSIENLFFNLPVRRRELERNIKREWHKVIALLNQYACIQTNLKFSVSQQPTKGKRIILFSTKGNSTTRDNIINIFGAKTMASLVSLNLKLEMQPSSLGTALQGPPKVHTPSPEVRIVGHVSRPVGGEGRQTPDRQMFFVNGRPCGLPQFARTFNEVYRSYNSSQSPFIFADIQLDTHMYDVNVSPDKRSILLHDQNRLLDTLRSSLSALFDEHDQTIPFSRPVESLGSRRSESTAAVEKGKQKQKSKPVTTRMTDAPDSDQSTGDEDEQEDSDDEPSSSEEAPPTKHRITTARSLLEHGPDQRLISQWVRRAPSQALDLVDHAPSGVAEETMSLPSLHKSSGLSGRGSLSRRPRPIKEMEDEESVSGDEIGQEAEDNPGPTLRAQLSPFNRLEPGDRPIPAVQPIKPSQGRLDVGLVSSRSPKRPLENITTVTIGSGPSESPDGPSKKLRSGDKAVDKSFGQHLSRLFSANKSPNQKAPARRSDISDTDDDEDSLDQQGSVALETSEDKVSDVSDSEVAPTLVDKVPLASKTQVAALGVKKDVRPMKQVEEIDDSDGELMVEPRAPSLQPASRRKDAVFRSVQQLHVDEAQLQCQMQRWHSHVADSSTSTSDLNKVEDLDASDAESRLALIISRSDFSRMRVAGQFNLGFIIAIRPARGDDESQGITSHDELFIVDQHASDEKYNFERLQTTMVVQSQRLVHPKRLQLTALEEEIVIEHADAIEANGFKVEVDMSGDWPVGSRCQLMALPLSRETTFDLTDFEELLSLLGEMEGQSNHIPRPSRVRKMFAMRACRSSIMIGKPLNPGQMYSLLRHMGEMDKPWNCPHGRPTMRHLCRLQTWDDKGWKQDSVSDSTSVWSSYGGNA</sequence>
<dbReference type="PROSITE" id="PS00058">
    <property type="entry name" value="DNA_MISMATCH_REPAIR_1"/>
    <property type="match status" value="1"/>
</dbReference>